<keyword evidence="1" id="KW-1133">Transmembrane helix</keyword>
<evidence type="ECO:0000256" key="2">
    <source>
        <dbReference type="SAM" id="SignalP"/>
    </source>
</evidence>
<dbReference type="RefSeq" id="WP_104095822.1">
    <property type="nucleotide sequence ID" value="NZ_JACHBP010000001.1"/>
</dbReference>
<protein>
    <submittedName>
        <fullName evidence="3">Tandem-95 repeat protein</fullName>
    </submittedName>
</protein>
<feature type="transmembrane region" description="Helical" evidence="1">
    <location>
        <begin position="763"/>
        <end position="782"/>
    </location>
</feature>
<accession>A0A4R8VDP4</accession>
<sequence>MKIVKFALAALAVAVLTLAGPANVSFALISDGGGGGGGTPQPPTAGAVSATVTENTTNNPIALALGGGAADSVAIVGAAGHGTASASGTTVTYTPATDYVGQDSFQYTATNTGGTSSPATVTITVEPSKPVAGAVSIVVGYNSSDNPVTLNLSGGLAESVEILSAPSHGSASATGTSITYTPASNYSGGDSFSYTATNAGGTSSAATVTITVIPAPPSTADVMATVTENSSNNPITLILGGGAADSVAIVGAAGHGTASASGTTVTYTPATNYVGQDAFQYTATNTGGTSSPATVTITVVPPTPVAGAVSIVVAYNSSGNPVTLNLSGGLAESVEILSAPSHGIAGASGTSMTYTPASNYSGGDSFLYAATNAGGTSSAATVTVTVLPAPPSTADVMATVAENSSNNPITLILGGGAADSVAIVGAAGHGTASASGTTITYTPATNYVGSDVFTYSASNAGGTSATATVLITVSPVFVSLIANYGDADGKTVDAEGTPLAVLTITNTTTHAVLSNGDLIQEGQDVQVTWNLASGYSVTSTTATHCVGTHSNITDGIDLGAMGSDGNQCTFSLEIGATSAPGVAATSAVVASNSSGNSIPLLVSGPAATSIDAGGATHGTVTVTGHSATYTPDAGYSGQDSFTYTGTNDAGTSAEATVTITVTPPIITLSSSSVNAGDDIVVGGTGFAPNEGITIVLHSSPVTLGTFHANIAGELSATITIPKAAAGGNHTLVFDAETSGTFGEPLTVRAAGSQLAFTGLSGGLWIKLNLAALLATVGIFFVVTNRRRQRPVAFLE</sequence>
<keyword evidence="2" id="KW-0732">Signal</keyword>
<keyword evidence="1" id="KW-0472">Membrane</keyword>
<keyword evidence="4" id="KW-1185">Reference proteome</keyword>
<dbReference type="NCBIfam" id="NF012211">
    <property type="entry name" value="tand_rpt_95"/>
    <property type="match status" value="4"/>
</dbReference>
<dbReference type="Gene3D" id="2.60.40.3440">
    <property type="match status" value="6"/>
</dbReference>
<comment type="caution">
    <text evidence="3">The sequence shown here is derived from an EMBL/GenBank/DDBJ whole genome shotgun (WGS) entry which is preliminary data.</text>
</comment>
<evidence type="ECO:0000256" key="1">
    <source>
        <dbReference type="SAM" id="Phobius"/>
    </source>
</evidence>
<feature type="chain" id="PRO_5020714439" evidence="2">
    <location>
        <begin position="28"/>
        <end position="795"/>
    </location>
</feature>
<proteinExistence type="predicted"/>
<reference evidence="3 4" key="1">
    <citation type="submission" date="2019-03" db="EMBL/GenBank/DDBJ databases">
        <title>Genomics of glacier-inhabiting Cryobacterium strains.</title>
        <authorList>
            <person name="Liu Q."/>
            <person name="Xin Y.-H."/>
        </authorList>
    </citation>
    <scope>NUCLEOTIDE SEQUENCE [LARGE SCALE GENOMIC DNA]</scope>
    <source>
        <strain evidence="3 4">CGMCC 1.10440</strain>
    </source>
</reference>
<dbReference type="AlphaFoldDB" id="A0A4R8VDP4"/>
<dbReference type="EMBL" id="SOFI01000003">
    <property type="protein sequence ID" value="TFB79957.1"/>
    <property type="molecule type" value="Genomic_DNA"/>
</dbReference>
<keyword evidence="1" id="KW-0812">Transmembrane</keyword>
<evidence type="ECO:0000313" key="3">
    <source>
        <dbReference type="EMBL" id="TFB79957.1"/>
    </source>
</evidence>
<organism evidence="3 4">
    <name type="scientific">Terrimesophilobacter mesophilus</name>
    <dbReference type="NCBI Taxonomy" id="433647"/>
    <lineage>
        <taxon>Bacteria</taxon>
        <taxon>Bacillati</taxon>
        <taxon>Actinomycetota</taxon>
        <taxon>Actinomycetes</taxon>
        <taxon>Micrococcales</taxon>
        <taxon>Microbacteriaceae</taxon>
        <taxon>Terrimesophilobacter</taxon>
    </lineage>
</organism>
<dbReference type="OrthoDB" id="134475at2"/>
<dbReference type="Pfam" id="PF17963">
    <property type="entry name" value="Big_9"/>
    <property type="match status" value="6"/>
</dbReference>
<gene>
    <name evidence="3" type="ORF">E3N84_07810</name>
</gene>
<evidence type="ECO:0000313" key="4">
    <source>
        <dbReference type="Proteomes" id="UP000298488"/>
    </source>
</evidence>
<feature type="signal peptide" evidence="2">
    <location>
        <begin position="1"/>
        <end position="27"/>
    </location>
</feature>
<name>A0A4R8VDP4_9MICO</name>
<dbReference type="Proteomes" id="UP000298488">
    <property type="component" value="Unassembled WGS sequence"/>
</dbReference>